<evidence type="ECO:0000313" key="4">
    <source>
        <dbReference type="Proteomes" id="UP000001208"/>
    </source>
</evidence>
<dbReference type="RefSeq" id="WP_012500034.1">
    <property type="nucleotide sequence ID" value="NC_011026.1"/>
</dbReference>
<dbReference type="Gene3D" id="3.40.50.970">
    <property type="match status" value="1"/>
</dbReference>
<dbReference type="Proteomes" id="UP000001208">
    <property type="component" value="Chromosome"/>
</dbReference>
<name>B3QS05_CHLT3</name>
<feature type="domain" description="Thiamine pyrophosphate enzyme TPP-binding" evidence="2">
    <location>
        <begin position="61"/>
        <end position="208"/>
    </location>
</feature>
<dbReference type="CDD" id="cd03375">
    <property type="entry name" value="TPP_OGFOR"/>
    <property type="match status" value="1"/>
</dbReference>
<dbReference type="Pfam" id="PF02775">
    <property type="entry name" value="TPP_enzyme_C"/>
    <property type="match status" value="1"/>
</dbReference>
<dbReference type="OrthoDB" id="9775140at2"/>
<dbReference type="STRING" id="517418.Ctha_1491"/>
<evidence type="ECO:0000259" key="2">
    <source>
        <dbReference type="Pfam" id="PF02775"/>
    </source>
</evidence>
<dbReference type="GO" id="GO:0045333">
    <property type="term" value="P:cellular respiration"/>
    <property type="evidence" value="ECO:0007669"/>
    <property type="project" value="UniProtKB-ARBA"/>
</dbReference>
<proteinExistence type="predicted"/>
<keyword evidence="4" id="KW-1185">Reference proteome</keyword>
<evidence type="ECO:0000313" key="3">
    <source>
        <dbReference type="EMBL" id="ACF13950.1"/>
    </source>
</evidence>
<keyword evidence="1" id="KW-0560">Oxidoreductase</keyword>
<dbReference type="InterPro" id="IPR011766">
    <property type="entry name" value="TPP_enzyme_TPP-bd"/>
</dbReference>
<reference evidence="3 4" key="1">
    <citation type="submission" date="2008-06" db="EMBL/GenBank/DDBJ databases">
        <title>Complete sequence of Chloroherpeton thalassium ATCC 35110.</title>
        <authorList>
            <consortium name="US DOE Joint Genome Institute"/>
            <person name="Lucas S."/>
            <person name="Copeland A."/>
            <person name="Lapidus A."/>
            <person name="Glavina del Rio T."/>
            <person name="Dalin E."/>
            <person name="Tice H."/>
            <person name="Bruce D."/>
            <person name="Goodwin L."/>
            <person name="Pitluck S."/>
            <person name="Schmutz J."/>
            <person name="Larimer F."/>
            <person name="Land M."/>
            <person name="Hauser L."/>
            <person name="Kyrpides N."/>
            <person name="Mikhailova N."/>
            <person name="Liu Z."/>
            <person name="Li T."/>
            <person name="Zhao F."/>
            <person name="Overmann J."/>
            <person name="Bryant D.A."/>
            <person name="Richardson P."/>
        </authorList>
    </citation>
    <scope>NUCLEOTIDE SEQUENCE [LARGE SCALE GENOMIC DNA]</scope>
    <source>
        <strain evidence="4">ATCC 35110 / GB-78</strain>
    </source>
</reference>
<dbReference type="PANTHER" id="PTHR48084:SF4">
    <property type="entry name" value="2-OXOGLUTARATE OXIDOREDUCTASE SUBUNIT KORB"/>
    <property type="match status" value="1"/>
</dbReference>
<dbReference type="eggNOG" id="COG1013">
    <property type="taxonomic scope" value="Bacteria"/>
</dbReference>
<sequence>MTEALKSNEIEQGKLKASDYASDQEPRWCPGCGDYSVLKQIHTVLAELGHKREDTAFISGIGCSSRLPYYMDTYGIHGIHGRATAIAEGLKIARPDINVWIATGDGDALAIGLNHFLQLLRRNLNVNVILLNNEIYGLTKGQFSPTSRVGQKTVTTPMGTIEYPVNAMAISLGAGATFVARTIDRSPAQIRDIMLRADRHRGASLIEVYQNCPIFNDGAFSIFTEKSTKTDSTVILEQDKPLIFGENNNKGVKLDGTKPIVVDLENDNVSANDLWIHDETDYVKASILARLFEMPSGEMNLPRPFGIFYAEDRFTYEDALDAQIKEAQAKQKADLYELFKGATTWEIK</sequence>
<evidence type="ECO:0000256" key="1">
    <source>
        <dbReference type="ARBA" id="ARBA00023002"/>
    </source>
</evidence>
<dbReference type="InterPro" id="IPR029061">
    <property type="entry name" value="THDP-binding"/>
</dbReference>
<protein>
    <submittedName>
        <fullName evidence="3">Thiamine pyrophosphate protein domain protein TPP-binding</fullName>
    </submittedName>
</protein>
<gene>
    <name evidence="3" type="ordered locus">Ctha_1491</name>
</gene>
<dbReference type="GO" id="GO:0016625">
    <property type="term" value="F:oxidoreductase activity, acting on the aldehyde or oxo group of donors, iron-sulfur protein as acceptor"/>
    <property type="evidence" value="ECO:0007669"/>
    <property type="project" value="UniProtKB-ARBA"/>
</dbReference>
<dbReference type="EMBL" id="CP001100">
    <property type="protein sequence ID" value="ACF13950.1"/>
    <property type="molecule type" value="Genomic_DNA"/>
</dbReference>
<dbReference type="GO" id="GO:0044281">
    <property type="term" value="P:small molecule metabolic process"/>
    <property type="evidence" value="ECO:0007669"/>
    <property type="project" value="UniProtKB-ARBA"/>
</dbReference>
<dbReference type="GO" id="GO:0030976">
    <property type="term" value="F:thiamine pyrophosphate binding"/>
    <property type="evidence" value="ECO:0007669"/>
    <property type="project" value="InterPro"/>
</dbReference>
<dbReference type="AlphaFoldDB" id="B3QS05"/>
<organism evidence="3 4">
    <name type="scientific">Chloroherpeton thalassium (strain ATCC 35110 / GB-78)</name>
    <dbReference type="NCBI Taxonomy" id="517418"/>
    <lineage>
        <taxon>Bacteria</taxon>
        <taxon>Pseudomonadati</taxon>
        <taxon>Chlorobiota</taxon>
        <taxon>Chlorobiia</taxon>
        <taxon>Chlorobiales</taxon>
        <taxon>Chloroherpetonaceae</taxon>
        <taxon>Chloroherpeton</taxon>
    </lineage>
</organism>
<accession>B3QS05</accession>
<dbReference type="KEGG" id="cts:Ctha_1491"/>
<dbReference type="HOGENOM" id="CLU_048564_1_0_10"/>
<dbReference type="SUPFAM" id="SSF52518">
    <property type="entry name" value="Thiamin diphosphate-binding fold (THDP-binding)"/>
    <property type="match status" value="1"/>
</dbReference>
<dbReference type="InterPro" id="IPR051457">
    <property type="entry name" value="2-oxoacid:Fd_oxidoreductase"/>
</dbReference>
<dbReference type="PANTHER" id="PTHR48084">
    <property type="entry name" value="2-OXOGLUTARATE OXIDOREDUCTASE SUBUNIT KORB-RELATED"/>
    <property type="match status" value="1"/>
</dbReference>